<keyword evidence="1 3" id="KW-0479">Metal-binding</keyword>
<dbReference type="STRING" id="599839.J4H3G9"/>
<dbReference type="RefSeq" id="XP_012182537.1">
    <property type="nucleotide sequence ID" value="XM_012327147.1"/>
</dbReference>
<dbReference type="InterPro" id="IPR051610">
    <property type="entry name" value="GPI/OXD"/>
</dbReference>
<accession>J4H3G9</accession>
<dbReference type="CDD" id="cd20304">
    <property type="entry name" value="cupin_OxDC_N"/>
    <property type="match status" value="1"/>
</dbReference>
<organism evidence="6 7">
    <name type="scientific">Fibroporia radiculosa</name>
    <dbReference type="NCBI Taxonomy" id="599839"/>
    <lineage>
        <taxon>Eukaryota</taxon>
        <taxon>Fungi</taxon>
        <taxon>Dikarya</taxon>
        <taxon>Basidiomycota</taxon>
        <taxon>Agaricomycotina</taxon>
        <taxon>Agaricomycetes</taxon>
        <taxon>Polyporales</taxon>
        <taxon>Fibroporiaceae</taxon>
        <taxon>Fibroporia</taxon>
    </lineage>
</organism>
<feature type="active site" description="Proton donor" evidence="2">
    <location>
        <position position="437"/>
    </location>
</feature>
<keyword evidence="4" id="KW-0812">Transmembrane</keyword>
<keyword evidence="3" id="KW-0464">Manganese</keyword>
<feature type="binding site" evidence="3">
    <location>
        <position position="423"/>
    </location>
    <ligand>
        <name>Mn(2+)</name>
        <dbReference type="ChEBI" id="CHEBI:29035"/>
        <label>2</label>
    </ligand>
</feature>
<dbReference type="SMART" id="SM00835">
    <property type="entry name" value="Cupin_1"/>
    <property type="match status" value="2"/>
</dbReference>
<feature type="binding site" evidence="3">
    <location>
        <position position="203"/>
    </location>
    <ligand>
        <name>Mn(2+)</name>
        <dbReference type="ChEBI" id="CHEBI:29035"/>
        <label>1</label>
    </ligand>
</feature>
<feature type="binding site" evidence="3">
    <location>
        <position position="197"/>
    </location>
    <ligand>
        <name>Mn(2+)</name>
        <dbReference type="ChEBI" id="CHEBI:29035"/>
        <label>1</label>
    </ligand>
</feature>
<dbReference type="SUPFAM" id="SSF51182">
    <property type="entry name" value="RmlC-like cupins"/>
    <property type="match status" value="1"/>
</dbReference>
<evidence type="ECO:0000256" key="4">
    <source>
        <dbReference type="SAM" id="Phobius"/>
    </source>
</evidence>
<feature type="domain" description="Cupin type-1" evidence="5">
    <location>
        <begin position="154"/>
        <end position="297"/>
    </location>
</feature>
<dbReference type="InParanoid" id="J4H3G9"/>
<feature type="transmembrane region" description="Helical" evidence="4">
    <location>
        <begin position="21"/>
        <end position="43"/>
    </location>
</feature>
<feature type="domain" description="Cupin type-1" evidence="5">
    <location>
        <begin position="332"/>
        <end position="473"/>
    </location>
</feature>
<feature type="binding site" evidence="3">
    <location>
        <position position="384"/>
    </location>
    <ligand>
        <name>Mn(2+)</name>
        <dbReference type="ChEBI" id="CHEBI:29035"/>
        <label>2</label>
    </ligand>
</feature>
<dbReference type="InterPro" id="IPR011051">
    <property type="entry name" value="RmlC_Cupin_sf"/>
</dbReference>
<dbReference type="PANTHER" id="PTHR35848:SF9">
    <property type="entry name" value="SLL1358 PROTEIN"/>
    <property type="match status" value="1"/>
</dbReference>
<evidence type="ECO:0000313" key="6">
    <source>
        <dbReference type="EMBL" id="CCM03254.1"/>
    </source>
</evidence>
<dbReference type="EMBL" id="HE797107">
    <property type="protein sequence ID" value="CCM03254.1"/>
    <property type="molecule type" value="Genomic_DNA"/>
</dbReference>
<dbReference type="GeneID" id="24098165"/>
<dbReference type="Pfam" id="PF00190">
    <property type="entry name" value="Cupin_1"/>
    <property type="match status" value="2"/>
</dbReference>
<keyword evidence="4" id="KW-1133">Transmembrane helix</keyword>
<sequence>MVRGGTGATGAVSTVDGGLKFLSFVLCAVLLSGTSILALPTPLEGTVVVSNSSSIASGSTTTSAIPASETVAPASDDPNYVMWNTTTTSDSSVQAVRIGSTSSETVNLQPMRGTLGTTILGQQNMALQAQNPDTLAPPTTDSGVIPGGNIKWPMTLSPMRLQTGGWARQQNINQMPIATSMAGVDMRLEAGAIRELHWHKTAEWAYVLSGSMQVTSVDQDGRNFLGNVGPGDLWYFPPGIPHSLQATNEDPNGAEFLLVFDNGDFSDDSTFQLTDWLAHTPKEVIAKNFGTSLSAWDELPGKELYIFPGNSPSPDAQAVEDPYGQVPNPFTFKMSNMTATPLAGGSVKIVDSRTFPAATAIAVAEVTVEPGGMRELHWHPTQDEWTYYLSGTARVTEFASSSTAQTFDFQAGDVGFVPATYGHYVENIANETLHFLEIFNTDIFQDVSLSQWLALIPPQLVQAHLQISNETIASFNKTKQVVVGPN</sequence>
<feature type="binding site" evidence="3">
    <location>
        <position position="199"/>
    </location>
    <ligand>
        <name>Mn(2+)</name>
        <dbReference type="ChEBI" id="CHEBI:29035"/>
        <label>1</label>
    </ligand>
</feature>
<name>J4H3G9_9APHY</name>
<feature type="binding site" evidence="3">
    <location>
        <position position="377"/>
    </location>
    <ligand>
        <name>Mn(2+)</name>
        <dbReference type="ChEBI" id="CHEBI:29035"/>
        <label>2</label>
    </ligand>
</feature>
<dbReference type="InterPro" id="IPR006045">
    <property type="entry name" value="Cupin_1"/>
</dbReference>
<dbReference type="OrthoDB" id="10263073at2759"/>
<proteinExistence type="predicted"/>
<dbReference type="CDD" id="cd20305">
    <property type="entry name" value="cupin_OxDC_C"/>
    <property type="match status" value="1"/>
</dbReference>
<feature type="binding site" evidence="3">
    <location>
        <position position="379"/>
    </location>
    <ligand>
        <name>Mn(2+)</name>
        <dbReference type="ChEBI" id="CHEBI:29035"/>
        <label>2</label>
    </ligand>
</feature>
<dbReference type="PANTHER" id="PTHR35848">
    <property type="entry name" value="OXALATE-BINDING PROTEIN"/>
    <property type="match status" value="1"/>
</dbReference>
<dbReference type="GO" id="GO:0046872">
    <property type="term" value="F:metal ion binding"/>
    <property type="evidence" value="ECO:0007669"/>
    <property type="project" value="UniProtKB-KW"/>
</dbReference>
<dbReference type="Proteomes" id="UP000006352">
    <property type="component" value="Unassembled WGS sequence"/>
</dbReference>
<comment type="cofactor">
    <cofactor evidence="3">
        <name>Mn(2+)</name>
        <dbReference type="ChEBI" id="CHEBI:29035"/>
    </cofactor>
    <text evidence="3">Binds 2 manganese ions per subunit.</text>
</comment>
<reference evidence="6 7" key="1">
    <citation type="journal article" date="2012" name="Appl. Environ. Microbiol.">
        <title>Short-read sequencing for genomic analysis of the brown rot fungus Fibroporia radiculosa.</title>
        <authorList>
            <person name="Tang J.D."/>
            <person name="Perkins A.D."/>
            <person name="Sonstegard T.S."/>
            <person name="Schroeder S.G."/>
            <person name="Burgess S.C."/>
            <person name="Diehl S.V."/>
        </authorList>
    </citation>
    <scope>NUCLEOTIDE SEQUENCE [LARGE SCALE GENOMIC DNA]</scope>
    <source>
        <strain evidence="6 7">TFFH 294</strain>
    </source>
</reference>
<protein>
    <recommendedName>
        <fullName evidence="5">Cupin type-1 domain-containing protein</fullName>
    </recommendedName>
</protein>
<dbReference type="Gene3D" id="2.60.120.10">
    <property type="entry name" value="Jelly Rolls"/>
    <property type="match status" value="2"/>
</dbReference>
<dbReference type="AlphaFoldDB" id="J4H3G9"/>
<evidence type="ECO:0000256" key="2">
    <source>
        <dbReference type="PIRSR" id="PIRSR617774-1"/>
    </source>
</evidence>
<dbReference type="InterPro" id="IPR014710">
    <property type="entry name" value="RmlC-like_jellyroll"/>
</dbReference>
<feature type="binding site" evidence="3">
    <location>
        <position position="242"/>
    </location>
    <ligand>
        <name>Mn(2+)</name>
        <dbReference type="ChEBI" id="CHEBI:29035"/>
        <label>1</label>
    </ligand>
</feature>
<keyword evidence="7" id="KW-1185">Reference proteome</keyword>
<evidence type="ECO:0000313" key="7">
    <source>
        <dbReference type="Proteomes" id="UP000006352"/>
    </source>
</evidence>
<dbReference type="NCBIfam" id="TIGR03404">
    <property type="entry name" value="bicupin_oxalic"/>
    <property type="match status" value="1"/>
</dbReference>
<dbReference type="HOGENOM" id="CLU_030515_2_0_1"/>
<evidence type="ECO:0000259" key="5">
    <source>
        <dbReference type="SMART" id="SM00835"/>
    </source>
</evidence>
<gene>
    <name evidence="6" type="ORF">FIBRA_05380</name>
</gene>
<dbReference type="InterPro" id="IPR017774">
    <property type="entry name" value="Bicupin_oxalate_deCO2ase/Oxase"/>
</dbReference>
<evidence type="ECO:0000256" key="1">
    <source>
        <dbReference type="ARBA" id="ARBA00022723"/>
    </source>
</evidence>
<keyword evidence="4" id="KW-0472">Membrane</keyword>
<dbReference type="GO" id="GO:0033609">
    <property type="term" value="P:oxalate metabolic process"/>
    <property type="evidence" value="ECO:0007669"/>
    <property type="project" value="InterPro"/>
</dbReference>
<evidence type="ECO:0000256" key="3">
    <source>
        <dbReference type="PIRSR" id="PIRSR617774-2"/>
    </source>
</evidence>